<dbReference type="KEGG" id="mdi:METDI3373"/>
<sequence length="66" mass="7419">MAKRQTLKDARFRVIGYIDTDADGQQVLSDAQFRRLGSYDPKSNTTKDAQFRRIGQGNLLTTLLTG</sequence>
<dbReference type="AlphaFoldDB" id="C7C7B1"/>
<gene>
    <name evidence="1" type="ORF">METD_I3373</name>
</gene>
<evidence type="ECO:0000313" key="1">
    <source>
        <dbReference type="EMBL" id="CAX25020.1"/>
    </source>
</evidence>
<dbReference type="EMBL" id="FP103042">
    <property type="protein sequence ID" value="CAX25020.1"/>
    <property type="molecule type" value="Genomic_DNA"/>
</dbReference>
<reference evidence="2" key="1">
    <citation type="journal article" date="2009" name="PLoS ONE">
        <title>Methylobacterium genome sequences: a reference blueprint to investigate microbial metabolism of C1 compounds from natural and industrial sources.</title>
        <authorList>
            <person name="Vuilleumier S."/>
            <person name="Chistoserdova L."/>
            <person name="Lee M.-C."/>
            <person name="Bringel F."/>
            <person name="Lajus A."/>
            <person name="Zhou Y."/>
            <person name="Gourion B."/>
            <person name="Barbe V."/>
            <person name="Chang J."/>
            <person name="Cruveiller S."/>
            <person name="Dossat C."/>
            <person name="Gillett W."/>
            <person name="Gruffaz C."/>
            <person name="Haugen E."/>
            <person name="Hourcade E."/>
            <person name="Levy R."/>
            <person name="Mangenot S."/>
            <person name="Muller E."/>
            <person name="Nadalig T."/>
            <person name="Pagni M."/>
            <person name="Penny C."/>
            <person name="Peyraud R."/>
            <person name="Robinson D.G."/>
            <person name="Roche D."/>
            <person name="Rouy Z."/>
            <person name="Saenampechek C."/>
            <person name="Salvignol G."/>
            <person name="Vallenet D."/>
            <person name="Wu Z."/>
            <person name="Marx C.J."/>
            <person name="Vorholt J.A."/>
            <person name="Olson M.V."/>
            <person name="Kaul R."/>
            <person name="Weissenbach J."/>
            <person name="Medigue C."/>
            <person name="Lidstrom M.E."/>
        </authorList>
    </citation>
    <scope>NUCLEOTIDE SEQUENCE [LARGE SCALE GENOMIC DNA]</scope>
    <source>
        <strain evidence="2">DSM 6343 / CIP 106787 / DM4</strain>
    </source>
</reference>
<proteinExistence type="predicted"/>
<dbReference type="GeneID" id="72990267"/>
<dbReference type="HOGENOM" id="CLU_198987_0_0_5"/>
<organism evidence="1 2">
    <name type="scientific">Methylorubrum extorquens (strain DSM 6343 / CIP 106787 / DM4)</name>
    <name type="common">Methylobacterium extorquens</name>
    <dbReference type="NCBI Taxonomy" id="661410"/>
    <lineage>
        <taxon>Bacteria</taxon>
        <taxon>Pseudomonadati</taxon>
        <taxon>Pseudomonadota</taxon>
        <taxon>Alphaproteobacteria</taxon>
        <taxon>Hyphomicrobiales</taxon>
        <taxon>Methylobacteriaceae</taxon>
        <taxon>Methylorubrum</taxon>
    </lineage>
</organism>
<name>C7C7B1_METED</name>
<protein>
    <submittedName>
        <fullName evidence="1">Uncharacterized protein</fullName>
    </submittedName>
</protein>
<dbReference type="RefSeq" id="WP_015822971.1">
    <property type="nucleotide sequence ID" value="NC_012988.1"/>
</dbReference>
<dbReference type="Proteomes" id="UP000008070">
    <property type="component" value="Chromosome"/>
</dbReference>
<evidence type="ECO:0000313" key="2">
    <source>
        <dbReference type="Proteomes" id="UP000008070"/>
    </source>
</evidence>
<accession>C7C7B1</accession>